<dbReference type="CDD" id="cd00009">
    <property type="entry name" value="AAA"/>
    <property type="match status" value="1"/>
</dbReference>
<dbReference type="OrthoDB" id="9996895at2759"/>
<comment type="caution">
    <text evidence="4">The sequence shown here is derived from an EMBL/GenBank/DDBJ whole genome shotgun (WGS) entry which is preliminary data.</text>
</comment>
<sequence>MTAAGSKVHPFFSQSTKRKTTSDGASADASSKEASRSSMQKASGGAAPKAMSCSKLSQEKPLPSSLSSSSSSSSEDATQHVNKILKSFPSAFSVMKSAVHSSFLQGSDPAPLTDFFSYPNARSQSSTPFKRHGRVSLACESDFTADSSSVKDSQLLSAMPFVLSRTPSNCVLPEVMSRARVFVDSVFHRERILTKLSELNLKPCKNGDVVALCFAKAFLEMGSSTLWSHLIPQDVELMCLPADVRNSIVQTIDDNLCPKSSKVAKKESSTETPFSRFRRSDRLASRKNVILSDESDSDFVDSDDFVSDVSQSDDDYGEAAKSKKRKNPFRTSKLMFLVGPSGCGKTSAAYAIANLLNKSVLECNPSTKRSGQLLKSLFGEATQSQRLEKEALQVDNFAQLFIPKSVRRGNLILFDEIDNVFDDERGFYGALPSLVESSRIPVLFTCETVPSDFKNLAQHVVNFGEPDAELTLSFCMTLSWAIGLYVPTAVARSVLRTVHFQIRAFMAWLHANAAIVLHLSVETGEALEPELCRWIKNAEADDGCCSAIEVDDFEREITGLVSTDFRRYARLLRVLSSSSDEMMHFAFPFVFPSHASFRRNSNDGQNNIVVCLLKQSMPLVNTANISLVIKPFVDLMAATEHQRYSSSLRSRRFVSVLEYLGIDAATLCTLFSSTNPTSDAVTEKEPVGGSSLLDEDTDD</sequence>
<dbReference type="SUPFAM" id="SSF52540">
    <property type="entry name" value="P-loop containing nucleoside triphosphate hydrolases"/>
    <property type="match status" value="1"/>
</dbReference>
<dbReference type="PANTHER" id="PTHR23389:SF6">
    <property type="entry name" value="REPLICATION FACTOR C SUBUNIT 1"/>
    <property type="match status" value="1"/>
</dbReference>
<feature type="region of interest" description="Disordered" evidence="2">
    <location>
        <begin position="676"/>
        <end position="699"/>
    </location>
</feature>
<name>A0A8K0F4C2_ANDGO</name>
<dbReference type="GO" id="GO:0003677">
    <property type="term" value="F:DNA binding"/>
    <property type="evidence" value="ECO:0007669"/>
    <property type="project" value="TreeGrafter"/>
</dbReference>
<protein>
    <submittedName>
        <fullName evidence="4">Mitochondrial ATPase family AAA domain-containing protein</fullName>
    </submittedName>
</protein>
<evidence type="ECO:0000256" key="2">
    <source>
        <dbReference type="SAM" id="MobiDB-lite"/>
    </source>
</evidence>
<dbReference type="Gene3D" id="3.40.50.300">
    <property type="entry name" value="P-loop containing nucleotide triphosphate hydrolases"/>
    <property type="match status" value="1"/>
</dbReference>
<dbReference type="Proteomes" id="UP000799049">
    <property type="component" value="Unassembled WGS sequence"/>
</dbReference>
<dbReference type="GO" id="GO:0016887">
    <property type="term" value="F:ATP hydrolysis activity"/>
    <property type="evidence" value="ECO:0007669"/>
    <property type="project" value="InterPro"/>
</dbReference>
<feature type="compositionally biased region" description="Low complexity" evidence="2">
    <location>
        <begin position="54"/>
        <end position="75"/>
    </location>
</feature>
<organism evidence="4 5">
    <name type="scientific">Andalucia godoyi</name>
    <name type="common">Flagellate</name>
    <dbReference type="NCBI Taxonomy" id="505711"/>
    <lineage>
        <taxon>Eukaryota</taxon>
        <taxon>Discoba</taxon>
        <taxon>Jakobida</taxon>
        <taxon>Andalucina</taxon>
        <taxon>Andaluciidae</taxon>
        <taxon>Andalucia</taxon>
    </lineage>
</organism>
<gene>
    <name evidence="4" type="ORF">ANDGO_01528</name>
</gene>
<reference evidence="4" key="1">
    <citation type="submission" date="2019-09" db="EMBL/GenBank/DDBJ databases">
        <title>The Mitochondrial Proteome of the Jakobid, Andalucia godoyi, a Protist With the Most Gene-Rich and Bacteria-Like Mitochondrial Genome.</title>
        <authorList>
            <person name="Gray M.W."/>
            <person name="Burger G."/>
            <person name="Derelle R."/>
            <person name="Klimes V."/>
            <person name="Leger M."/>
            <person name="Sarrasin M."/>
            <person name="Vlcek C."/>
            <person name="Roger A.J."/>
            <person name="Elias M."/>
            <person name="Lang B.F."/>
        </authorList>
    </citation>
    <scope>NUCLEOTIDE SEQUENCE</scope>
    <source>
        <strain evidence="4">And28</strain>
    </source>
</reference>
<dbReference type="GO" id="GO:0005524">
    <property type="term" value="F:ATP binding"/>
    <property type="evidence" value="ECO:0007669"/>
    <property type="project" value="InterPro"/>
</dbReference>
<dbReference type="EMBL" id="VRVR01000047">
    <property type="protein sequence ID" value="KAF0852302.1"/>
    <property type="molecule type" value="Genomic_DNA"/>
</dbReference>
<dbReference type="InterPro" id="IPR027417">
    <property type="entry name" value="P-loop_NTPase"/>
</dbReference>
<dbReference type="InterPro" id="IPR003593">
    <property type="entry name" value="AAA+_ATPase"/>
</dbReference>
<evidence type="ECO:0000259" key="3">
    <source>
        <dbReference type="SMART" id="SM00382"/>
    </source>
</evidence>
<dbReference type="SMART" id="SM00382">
    <property type="entry name" value="AAA"/>
    <property type="match status" value="1"/>
</dbReference>
<evidence type="ECO:0000313" key="5">
    <source>
        <dbReference type="Proteomes" id="UP000799049"/>
    </source>
</evidence>
<evidence type="ECO:0000256" key="1">
    <source>
        <dbReference type="ARBA" id="ARBA00022705"/>
    </source>
</evidence>
<feature type="region of interest" description="Disordered" evidence="2">
    <location>
        <begin position="1"/>
        <end position="75"/>
    </location>
</feature>
<dbReference type="GO" id="GO:0006260">
    <property type="term" value="P:DNA replication"/>
    <property type="evidence" value="ECO:0007669"/>
    <property type="project" value="UniProtKB-KW"/>
</dbReference>
<keyword evidence="5" id="KW-1185">Reference proteome</keyword>
<dbReference type="AlphaFoldDB" id="A0A8K0F4C2"/>
<dbReference type="InterPro" id="IPR003959">
    <property type="entry name" value="ATPase_AAA_core"/>
</dbReference>
<accession>A0A8K0F4C2</accession>
<evidence type="ECO:0000313" key="4">
    <source>
        <dbReference type="EMBL" id="KAF0852302.1"/>
    </source>
</evidence>
<dbReference type="PANTHER" id="PTHR23389">
    <property type="entry name" value="CHROMOSOME TRANSMISSION FIDELITY FACTOR 18"/>
    <property type="match status" value="1"/>
</dbReference>
<dbReference type="GO" id="GO:0005634">
    <property type="term" value="C:nucleus"/>
    <property type="evidence" value="ECO:0007669"/>
    <property type="project" value="TreeGrafter"/>
</dbReference>
<feature type="domain" description="AAA+ ATPase" evidence="3">
    <location>
        <begin position="331"/>
        <end position="467"/>
    </location>
</feature>
<dbReference type="Pfam" id="PF00004">
    <property type="entry name" value="AAA"/>
    <property type="match status" value="1"/>
</dbReference>
<proteinExistence type="predicted"/>
<keyword evidence="1" id="KW-0235">DNA replication</keyword>